<organism evidence="5 6">
    <name type="scientific">Candidozyma auris</name>
    <name type="common">Yeast</name>
    <name type="synonym">Candida auris</name>
    <dbReference type="NCBI Taxonomy" id="498019"/>
    <lineage>
        <taxon>Eukaryota</taxon>
        <taxon>Fungi</taxon>
        <taxon>Dikarya</taxon>
        <taxon>Ascomycota</taxon>
        <taxon>Saccharomycotina</taxon>
        <taxon>Pichiomycetes</taxon>
        <taxon>Metschnikowiaceae</taxon>
        <taxon>Candidozyma</taxon>
    </lineage>
</organism>
<feature type="compositionally biased region" description="Basic and acidic residues" evidence="3">
    <location>
        <begin position="187"/>
        <end position="230"/>
    </location>
</feature>
<dbReference type="EMBL" id="LGST01000026">
    <property type="protein sequence ID" value="KND99147.1"/>
    <property type="molecule type" value="Genomic_DNA"/>
</dbReference>
<dbReference type="Proteomes" id="UP000037122">
    <property type="component" value="Unassembled WGS sequence"/>
</dbReference>
<feature type="compositionally biased region" description="Polar residues" evidence="3">
    <location>
        <begin position="147"/>
        <end position="157"/>
    </location>
</feature>
<gene>
    <name evidence="5" type="ORF">QG37_03941</name>
</gene>
<dbReference type="VEuPathDB" id="FungiDB:QG37_03941"/>
<protein>
    <recommendedName>
        <fullName evidence="4">HTH La-type RNA-binding domain-containing protein</fullName>
    </recommendedName>
</protein>
<dbReference type="VEuPathDB" id="FungiDB:B9J08_002714"/>
<evidence type="ECO:0000259" key="4">
    <source>
        <dbReference type="PROSITE" id="PS50961"/>
    </source>
</evidence>
<evidence type="ECO:0000256" key="1">
    <source>
        <dbReference type="ARBA" id="ARBA00022884"/>
    </source>
</evidence>
<dbReference type="InterPro" id="IPR045180">
    <property type="entry name" value="La_dom_prot"/>
</dbReference>
<dbReference type="PROSITE" id="PS50961">
    <property type="entry name" value="HTH_LA"/>
    <property type="match status" value="1"/>
</dbReference>
<dbReference type="GO" id="GO:0003723">
    <property type="term" value="F:RNA binding"/>
    <property type="evidence" value="ECO:0007669"/>
    <property type="project" value="UniProtKB-UniRule"/>
</dbReference>
<name>A0A0L0NY81_CANAR</name>
<comment type="caution">
    <text evidence="5">The sequence shown here is derived from an EMBL/GenBank/DDBJ whole genome shotgun (WGS) entry which is preliminary data.</text>
</comment>
<accession>A0A0L0NY81</accession>
<reference evidence="6" key="1">
    <citation type="journal article" date="2015" name="BMC Genomics">
        <title>Draft genome of a commonly misdiagnosed multidrug resistant pathogen Candida auris.</title>
        <authorList>
            <person name="Chatterjee S."/>
            <person name="Alampalli S.V."/>
            <person name="Nageshan R.K."/>
            <person name="Chettiar S.T."/>
            <person name="Joshi S."/>
            <person name="Tatu U.S."/>
        </authorList>
    </citation>
    <scope>NUCLEOTIDE SEQUENCE [LARGE SCALE GENOMIC DNA]</scope>
    <source>
        <strain evidence="6">6684</strain>
    </source>
</reference>
<dbReference type="AlphaFoldDB" id="A0A0L0NY81"/>
<dbReference type="VEuPathDB" id="FungiDB:CJI96_0000556"/>
<dbReference type="GO" id="GO:0005737">
    <property type="term" value="C:cytoplasm"/>
    <property type="evidence" value="ECO:0007669"/>
    <property type="project" value="UniProtKB-ARBA"/>
</dbReference>
<dbReference type="Gene3D" id="1.10.10.10">
    <property type="entry name" value="Winged helix-like DNA-binding domain superfamily/Winged helix DNA-binding domain"/>
    <property type="match status" value="1"/>
</dbReference>
<proteinExistence type="predicted"/>
<dbReference type="VEuPathDB" id="FungiDB:CJJ09_001381"/>
<feature type="compositionally biased region" description="Low complexity" evidence="3">
    <location>
        <begin position="18"/>
        <end position="44"/>
    </location>
</feature>
<evidence type="ECO:0000256" key="2">
    <source>
        <dbReference type="PROSITE-ProRule" id="PRU00332"/>
    </source>
</evidence>
<dbReference type="PANTHER" id="PTHR22792:SF132">
    <property type="entry name" value="LA-RELATED PROTEIN 1"/>
    <property type="match status" value="1"/>
</dbReference>
<dbReference type="InterPro" id="IPR006630">
    <property type="entry name" value="La_HTH"/>
</dbReference>
<feature type="compositionally biased region" description="Low complexity" evidence="3">
    <location>
        <begin position="266"/>
        <end position="282"/>
    </location>
</feature>
<dbReference type="PANTHER" id="PTHR22792">
    <property type="entry name" value="LUPUS LA PROTEIN-RELATED"/>
    <property type="match status" value="1"/>
</dbReference>
<feature type="domain" description="HTH La-type RNA-binding" evidence="4">
    <location>
        <begin position="357"/>
        <end position="463"/>
    </location>
</feature>
<sequence length="481" mass="52264">MSYANVAANGSSPKPDQASETSRASSTSAPASTTENASSAPASEKNTAETTHDDDASPKAQSSSAAIATPNVCKKEKKPLAPAPVPAKSAWGASLTHTTPAVDEQKWPTPDKAPAVPVAQPANKAASKFIRPNKWVPINAKVVLPSPRSQTSGAGQQKSRRKNKANRKKVGPAAASEYSTHEASSVKNHEKAKGDSISDEGHETNETFKELDDAQHDQESTNLDQQDKKKTATVSSQNHPQSQSHKAGRKFNPQSGPVPNGKGHQGRQQQNGYYQSYGQTQGLNSNSNGQRPFRPNNSGQYRRNNSAGNLHNAYPNGYPAPMGMPFVPHIPHHPMPQGFMPGMPYGVPMPIQIPPPISPKQEPSQALTQQIDYYFSLENLLRDIFLRKHMGTEGWIDLDLILGFKRVKIITNGIMNAIETADEKEKADKLDKTILAAVQRCNNVEIGYLNGKDSNNATATEVQLRVKNNFEHWLLPDSIQV</sequence>
<feature type="compositionally biased region" description="Basic residues" evidence="3">
    <location>
        <begin position="158"/>
        <end position="170"/>
    </location>
</feature>
<feature type="compositionally biased region" description="Basic and acidic residues" evidence="3">
    <location>
        <begin position="46"/>
        <end position="57"/>
    </location>
</feature>
<dbReference type="VEuPathDB" id="FungiDB:CJJ07_004734"/>
<dbReference type="VEuPathDB" id="FungiDB:CJI97_002767"/>
<feature type="region of interest" description="Disordered" evidence="3">
    <location>
        <begin position="1"/>
        <end position="314"/>
    </location>
</feature>
<feature type="compositionally biased region" description="Polar residues" evidence="3">
    <location>
        <begin position="177"/>
        <end position="186"/>
    </location>
</feature>
<dbReference type="SUPFAM" id="SSF46785">
    <property type="entry name" value="Winged helix' DNA-binding domain"/>
    <property type="match status" value="1"/>
</dbReference>
<dbReference type="SMART" id="SM00715">
    <property type="entry name" value="LA"/>
    <property type="match status" value="1"/>
</dbReference>
<keyword evidence="1 2" id="KW-0694">RNA-binding</keyword>
<dbReference type="InterPro" id="IPR036388">
    <property type="entry name" value="WH-like_DNA-bd_sf"/>
</dbReference>
<dbReference type="Pfam" id="PF05383">
    <property type="entry name" value="La"/>
    <property type="match status" value="1"/>
</dbReference>
<feature type="compositionally biased region" description="Polar residues" evidence="3">
    <location>
        <begin position="232"/>
        <end position="245"/>
    </location>
</feature>
<dbReference type="InterPro" id="IPR036390">
    <property type="entry name" value="WH_DNA-bd_sf"/>
</dbReference>
<evidence type="ECO:0000313" key="6">
    <source>
        <dbReference type="Proteomes" id="UP000037122"/>
    </source>
</evidence>
<evidence type="ECO:0000313" key="5">
    <source>
        <dbReference type="EMBL" id="KND99147.1"/>
    </source>
</evidence>
<feature type="compositionally biased region" description="Polar residues" evidence="3">
    <location>
        <begin position="283"/>
        <end position="309"/>
    </location>
</feature>
<dbReference type="CDD" id="cd07323">
    <property type="entry name" value="LAM"/>
    <property type="match status" value="1"/>
</dbReference>
<evidence type="ECO:0000256" key="3">
    <source>
        <dbReference type="SAM" id="MobiDB-lite"/>
    </source>
</evidence>